<evidence type="ECO:0000313" key="1">
    <source>
        <dbReference type="EMBL" id="CTQ47570.1"/>
    </source>
</evidence>
<dbReference type="RefSeq" id="WP_235814983.1">
    <property type="nucleotide sequence ID" value="NZ_CXST01000009.1"/>
</dbReference>
<organism evidence="1 2">
    <name type="scientific">Roseibium aggregatum</name>
    <dbReference type="NCBI Taxonomy" id="187304"/>
    <lineage>
        <taxon>Bacteria</taxon>
        <taxon>Pseudomonadati</taxon>
        <taxon>Pseudomonadota</taxon>
        <taxon>Alphaproteobacteria</taxon>
        <taxon>Hyphomicrobiales</taxon>
        <taxon>Stappiaceae</taxon>
        <taxon>Roseibium</taxon>
    </lineage>
</organism>
<evidence type="ECO:0008006" key="3">
    <source>
        <dbReference type="Google" id="ProtNLM"/>
    </source>
</evidence>
<keyword evidence="2" id="KW-1185">Reference proteome</keyword>
<dbReference type="InterPro" id="IPR016181">
    <property type="entry name" value="Acyl_CoA_acyltransferase"/>
</dbReference>
<dbReference type="EMBL" id="CXST01000009">
    <property type="protein sequence ID" value="CTQ47570.1"/>
    <property type="molecule type" value="Genomic_DNA"/>
</dbReference>
<reference evidence="2" key="1">
    <citation type="submission" date="2015-07" db="EMBL/GenBank/DDBJ databases">
        <authorList>
            <person name="Rodrigo-Torres Lidia"/>
            <person name="Arahal R.David."/>
        </authorList>
    </citation>
    <scope>NUCLEOTIDE SEQUENCE [LARGE SCALE GENOMIC DNA]</scope>
    <source>
        <strain evidence="2">CECT 4801</strain>
    </source>
</reference>
<sequence>MDFSNDTIERHPIITSEVVRQVKTSKKAAGLKVRLLEERDVPTVRSIMRQHHETTVFRNQPFSDWKLDQHFKKILARPPRMACMVAEWENRPVGVAWASADAYMLSDGPLFVTVHVIAVDLEQHPIRRAKSFLALVAGIRSWAASLNATHSTIHVTTGSNLKATDRLMRASGAQYIGGAYVV</sequence>
<accession>A0A0M6YFH3</accession>
<protein>
    <recommendedName>
        <fullName evidence="3">N-acetyltransferase domain-containing protein</fullName>
    </recommendedName>
</protein>
<proteinExistence type="predicted"/>
<name>A0A0M6YFH3_9HYPH</name>
<dbReference type="Gene3D" id="3.40.630.30">
    <property type="match status" value="1"/>
</dbReference>
<dbReference type="Proteomes" id="UP000048926">
    <property type="component" value="Unassembled WGS sequence"/>
</dbReference>
<dbReference type="SUPFAM" id="SSF55729">
    <property type="entry name" value="Acyl-CoA N-acyltransferases (Nat)"/>
    <property type="match status" value="1"/>
</dbReference>
<dbReference type="AlphaFoldDB" id="A0A0M6YFH3"/>
<evidence type="ECO:0000313" key="2">
    <source>
        <dbReference type="Proteomes" id="UP000048926"/>
    </source>
</evidence>
<gene>
    <name evidence="1" type="ORF">LAL4801_06032</name>
</gene>